<organism evidence="2 3">
    <name type="scientific">Lymnaea stagnalis</name>
    <name type="common">Great pond snail</name>
    <name type="synonym">Helix stagnalis</name>
    <dbReference type="NCBI Taxonomy" id="6523"/>
    <lineage>
        <taxon>Eukaryota</taxon>
        <taxon>Metazoa</taxon>
        <taxon>Spiralia</taxon>
        <taxon>Lophotrochozoa</taxon>
        <taxon>Mollusca</taxon>
        <taxon>Gastropoda</taxon>
        <taxon>Heterobranchia</taxon>
        <taxon>Euthyneura</taxon>
        <taxon>Panpulmonata</taxon>
        <taxon>Hygrophila</taxon>
        <taxon>Lymnaeoidea</taxon>
        <taxon>Lymnaeidae</taxon>
        <taxon>Lymnaea</taxon>
    </lineage>
</organism>
<feature type="compositionally biased region" description="Low complexity" evidence="1">
    <location>
        <begin position="338"/>
        <end position="379"/>
    </location>
</feature>
<feature type="region of interest" description="Disordered" evidence="1">
    <location>
        <begin position="738"/>
        <end position="766"/>
    </location>
</feature>
<evidence type="ECO:0000256" key="1">
    <source>
        <dbReference type="SAM" id="MobiDB-lite"/>
    </source>
</evidence>
<feature type="compositionally biased region" description="Basic and acidic residues" evidence="1">
    <location>
        <begin position="79"/>
        <end position="93"/>
    </location>
</feature>
<proteinExistence type="predicted"/>
<feature type="region of interest" description="Disordered" evidence="1">
    <location>
        <begin position="21"/>
        <end position="162"/>
    </location>
</feature>
<evidence type="ECO:0000313" key="3">
    <source>
        <dbReference type="Proteomes" id="UP001497497"/>
    </source>
</evidence>
<evidence type="ECO:0000313" key="2">
    <source>
        <dbReference type="EMBL" id="CAL1548293.1"/>
    </source>
</evidence>
<dbReference type="AlphaFoldDB" id="A0AAV2IM75"/>
<name>A0AAV2IM75_LYMST</name>
<sequence length="1040" mass="110266">MDEEDEVEFPFDLSEWMVLDDDVGEAESSPLEHSLDNEGNNTTTQSSETVLNESVKPKKQSQPVTRDSKASSKTVKVASKIDTKEDRNKDILDKSLQSTKLPVTLSSKSNKSPHGSTELKNTTNSSHALTNDTKAKQASQTTPASAKAVSASPKAVGASPKAVIASPKAVSVSVNAVSASPKAVTAAPKVVTSSSKAVGASSKVFDSSLSETPGTPLVTKSAGVESKSSLSKSLTASTVTSKQTEQAIAQSGSSKTENACVPSTPLASVTTSTVNVNVNPSVSTITTSVMDNLASNIHVNPEAVAVIATPSKTSSQPANSQPPKAATTPLSNQANLKSTSQTQSSGPTKSTSQTQSSGQTKSTSQTQSSGQTKSNSQTQLSSQTKLTSQNQSSGQTKSTRQTQSSGQTKSTSQTQSSGHTKPTSQTQSSGQTKSTSQTQSSGQTKSTSQTKSSGQTKSTSQTQSSGKTQSSGQTQSSNSISSQKVKTSKPDSSELENLNDSRPEIKSASKSENTVTKEAPSKSESAIRSKQETTDTSHSVRTPSDKSTKTLLKPALTHPANTSSISSVNPIESTPQNVATAAISLSQPSVSNSQEKSIAPSGNTELSSSTISQTTEMVITPVVTTKSSSNLPSVAPQKISASHQPHTAHTPKLNVQKHAKVDTESIAAVMEAVDKFNVESGRQQSFDFDGSDISDTELDDIINLEVQQKIAAGGKRERTETKSEPAKKRLKVDEVVVSPHPGAPDIVTRPDAKKMQVPAGSPSSIRKEKTETLVMEKVKPESKTKVEVMASTPMITNTPGPSLSETPLSQVPTSAMSKRIIRRFHRSTQTTIKETENKQLQCIIRSRGPGVGPKTTVELGVQTVGPKKPDWRDEIRHLKLVPDTVNLEVFKIVSGFDINRGLENITSVTYKYAISLGHVSTTNLEKGSFRENILVKSESFSFISSGQSIGVVNLFFTDKEGLVGMMTQIRKLRIGQRYLVVTVSASLDESERDPACPLSVVKATVVFDQNFSSTGFLKYAKDAFWLVLMVRMEVTVSSNS</sequence>
<feature type="compositionally biased region" description="Polar residues" evidence="1">
    <location>
        <begin position="310"/>
        <end position="337"/>
    </location>
</feature>
<feature type="region of interest" description="Disordered" evidence="1">
    <location>
        <begin position="586"/>
        <end position="612"/>
    </location>
</feature>
<gene>
    <name evidence="2" type="ORF">GSLYS_00021610001</name>
</gene>
<feature type="compositionally biased region" description="Polar residues" evidence="1">
    <location>
        <begin position="95"/>
        <end position="142"/>
    </location>
</feature>
<feature type="region of interest" description="Disordered" evidence="1">
    <location>
        <begin position="206"/>
        <end position="262"/>
    </location>
</feature>
<reference evidence="2 3" key="1">
    <citation type="submission" date="2024-04" db="EMBL/GenBank/DDBJ databases">
        <authorList>
            <consortium name="Genoscope - CEA"/>
            <person name="William W."/>
        </authorList>
    </citation>
    <scope>NUCLEOTIDE SEQUENCE [LARGE SCALE GENOMIC DNA]</scope>
</reference>
<feature type="region of interest" description="Disordered" evidence="1">
    <location>
        <begin position="793"/>
        <end position="815"/>
    </location>
</feature>
<feature type="compositionally biased region" description="Low complexity" evidence="1">
    <location>
        <begin position="391"/>
        <end position="485"/>
    </location>
</feature>
<feature type="compositionally biased region" description="Polar residues" evidence="1">
    <location>
        <begin position="559"/>
        <end position="571"/>
    </location>
</feature>
<feature type="compositionally biased region" description="Polar residues" evidence="1">
    <location>
        <begin position="37"/>
        <end position="52"/>
    </location>
</feature>
<feature type="compositionally biased region" description="Basic and acidic residues" evidence="1">
    <location>
        <begin position="519"/>
        <end position="535"/>
    </location>
</feature>
<comment type="caution">
    <text evidence="2">The sequence shown here is derived from an EMBL/GenBank/DDBJ whole genome shotgun (WGS) entry which is preliminary data.</text>
</comment>
<protein>
    <submittedName>
        <fullName evidence="2">Uncharacterized protein</fullName>
    </submittedName>
</protein>
<dbReference type="Proteomes" id="UP001497497">
    <property type="component" value="Unassembled WGS sequence"/>
</dbReference>
<feature type="compositionally biased region" description="Low complexity" evidence="1">
    <location>
        <begin position="143"/>
        <end position="162"/>
    </location>
</feature>
<feature type="compositionally biased region" description="Basic and acidic residues" evidence="1">
    <location>
        <begin position="499"/>
        <end position="509"/>
    </location>
</feature>
<feature type="compositionally biased region" description="Polar residues" evidence="1">
    <location>
        <begin position="243"/>
        <end position="257"/>
    </location>
</feature>
<dbReference type="EMBL" id="CAXITT010001264">
    <property type="protein sequence ID" value="CAL1548293.1"/>
    <property type="molecule type" value="Genomic_DNA"/>
</dbReference>
<keyword evidence="3" id="KW-1185">Reference proteome</keyword>
<accession>A0AAV2IM75</accession>
<feature type="compositionally biased region" description="Low complexity" evidence="1">
    <location>
        <begin position="220"/>
        <end position="242"/>
    </location>
</feature>
<feature type="region of interest" description="Disordered" evidence="1">
    <location>
        <begin position="310"/>
        <end position="571"/>
    </location>
</feature>
<feature type="compositionally biased region" description="Polar residues" evidence="1">
    <location>
        <begin position="380"/>
        <end position="390"/>
    </location>
</feature>